<dbReference type="InterPro" id="IPR003538">
    <property type="entry name" value="TonB"/>
</dbReference>
<dbReference type="HOGENOM" id="CLU_098618_0_0_6"/>
<evidence type="ECO:0000256" key="2">
    <source>
        <dbReference type="ARBA" id="ARBA00006555"/>
    </source>
</evidence>
<organism evidence="16 17">
    <name type="scientific">secondary endosymbiont of Ctenarytaina eucalypti</name>
    <dbReference type="NCBI Taxonomy" id="1199245"/>
    <lineage>
        <taxon>Bacteria</taxon>
        <taxon>Pseudomonadati</taxon>
        <taxon>Pseudomonadota</taxon>
        <taxon>Gammaproteobacteria</taxon>
        <taxon>Enterobacterales</taxon>
        <taxon>Enterobacteriaceae</taxon>
        <taxon>aphid secondary symbionts</taxon>
    </lineage>
</organism>
<comment type="function">
    <text evidence="13">Interacts with outer membrane receptor proteins that carry out high-affinity binding and energy dependent uptake into the periplasmic space of specific substrates. It could act to transduce energy from the cytoplasmic membrane to specific energy-requiring processes in the outer membrane, resulting in the release into the periplasm of ligands bound by these outer membrane proteins.</text>
</comment>
<evidence type="ECO:0000256" key="3">
    <source>
        <dbReference type="ARBA" id="ARBA00022362"/>
    </source>
</evidence>
<feature type="compositionally biased region" description="Basic residues" evidence="14">
    <location>
        <begin position="78"/>
        <end position="87"/>
    </location>
</feature>
<evidence type="ECO:0000256" key="4">
    <source>
        <dbReference type="ARBA" id="ARBA00022448"/>
    </source>
</evidence>
<reference evidence="16 17" key="1">
    <citation type="journal article" date="2012" name="Mol. Biol. Evol.">
        <title>Genome reduction and co-evolution between the primary and secondary bacterial symbionts of psyllids.</title>
        <authorList>
            <person name="Sloan D.B."/>
            <person name="Moran N.A."/>
        </authorList>
    </citation>
    <scope>NUCLEOTIDE SEQUENCE [LARGE SCALE GENOMIC DNA]</scope>
    <source>
        <strain evidence="16">Ceuc_S</strain>
    </source>
</reference>
<dbReference type="InterPro" id="IPR006260">
    <property type="entry name" value="TonB/TolA_C"/>
</dbReference>
<evidence type="ECO:0000256" key="13">
    <source>
        <dbReference type="RuleBase" id="RU362123"/>
    </source>
</evidence>
<dbReference type="SUPFAM" id="SSF74653">
    <property type="entry name" value="TolA/TonB C-terminal domain"/>
    <property type="match status" value="1"/>
</dbReference>
<dbReference type="GO" id="GO:0031992">
    <property type="term" value="F:energy transducer activity"/>
    <property type="evidence" value="ECO:0007669"/>
    <property type="project" value="InterPro"/>
</dbReference>
<evidence type="ECO:0000256" key="12">
    <source>
        <dbReference type="ARBA" id="ARBA00025849"/>
    </source>
</evidence>
<evidence type="ECO:0000256" key="5">
    <source>
        <dbReference type="ARBA" id="ARBA00022475"/>
    </source>
</evidence>
<feature type="domain" description="TonB C-terminal" evidence="15">
    <location>
        <begin position="106"/>
        <end position="196"/>
    </location>
</feature>
<feature type="region of interest" description="Disordered" evidence="14">
    <location>
        <begin position="55"/>
        <end position="92"/>
    </location>
</feature>
<dbReference type="PRINTS" id="PR01374">
    <property type="entry name" value="TONBPROTEIN"/>
</dbReference>
<keyword evidence="10 13" id="KW-1133">Transmembrane helix</keyword>
<dbReference type="NCBIfam" id="TIGR01352">
    <property type="entry name" value="tonB_Cterm"/>
    <property type="match status" value="1"/>
</dbReference>
<evidence type="ECO:0000256" key="8">
    <source>
        <dbReference type="ARBA" id="ARBA00022737"/>
    </source>
</evidence>
<dbReference type="Pfam" id="PF03544">
    <property type="entry name" value="TonB_C"/>
    <property type="match status" value="1"/>
</dbReference>
<evidence type="ECO:0000256" key="11">
    <source>
        <dbReference type="ARBA" id="ARBA00023136"/>
    </source>
</evidence>
<keyword evidence="7 13" id="KW-0812">Transmembrane</keyword>
<dbReference type="PANTHER" id="PTHR33446:SF8">
    <property type="entry name" value="PROTEIN TONB"/>
    <property type="match status" value="1"/>
</dbReference>
<sequence precursor="true">MHQTRCVTWSLILSAGLHAFVILALLYIKSPTMHIPSAVEQQHMIVMLNAPKLQQEPMKEAKPAPKRKPKPKSELRQKERRPQKRPPKIYTKAQYPITTASNGLKNVNHIPRAILRINPIYPLQARALGIQGNVSVIYDVNIHGRVRNVRIVFSQPRNMFERDIRLAMHRWTYETGKPANNMIVKFQFDLKGVRYR</sequence>
<dbReference type="InterPro" id="IPR051045">
    <property type="entry name" value="TonB-dependent_transducer"/>
</dbReference>
<keyword evidence="5 13" id="KW-1003">Cell membrane</keyword>
<dbReference type="PANTHER" id="PTHR33446">
    <property type="entry name" value="PROTEIN TONB-RELATED"/>
    <property type="match status" value="1"/>
</dbReference>
<dbReference type="GO" id="GO:0098797">
    <property type="term" value="C:plasma membrane protein complex"/>
    <property type="evidence" value="ECO:0007669"/>
    <property type="project" value="TreeGrafter"/>
</dbReference>
<keyword evidence="8" id="KW-0677">Repeat</keyword>
<evidence type="ECO:0000256" key="9">
    <source>
        <dbReference type="ARBA" id="ARBA00022927"/>
    </source>
</evidence>
<keyword evidence="13" id="KW-0735">Signal-anchor</keyword>
<dbReference type="EMBL" id="CP003546">
    <property type="protein sequence ID" value="AFP85068.1"/>
    <property type="molecule type" value="Genomic_DNA"/>
</dbReference>
<proteinExistence type="inferred from homology"/>
<dbReference type="KEGG" id="sect:A359_06830"/>
<evidence type="ECO:0000313" key="17">
    <source>
        <dbReference type="Proteomes" id="UP000003936"/>
    </source>
</evidence>
<dbReference type="PROSITE" id="PS52015">
    <property type="entry name" value="TONB_CTD"/>
    <property type="match status" value="1"/>
</dbReference>
<comment type="subcellular location">
    <subcellularLocation>
        <location evidence="1 13">Cell inner membrane</location>
        <topology evidence="1 13">Single-pass membrane protein</topology>
        <orientation evidence="1 13">Periplasmic side</orientation>
    </subcellularLocation>
</comment>
<evidence type="ECO:0000259" key="15">
    <source>
        <dbReference type="PROSITE" id="PS52015"/>
    </source>
</evidence>
<comment type="subunit">
    <text evidence="12">Homodimer. Forms a complex with the accessory proteins ExbB and ExbD.</text>
</comment>
<evidence type="ECO:0000256" key="14">
    <source>
        <dbReference type="SAM" id="MobiDB-lite"/>
    </source>
</evidence>
<keyword evidence="9 13" id="KW-0653">Protein transport</keyword>
<protein>
    <recommendedName>
        <fullName evidence="3 13">Protein TonB</fullName>
    </recommendedName>
</protein>
<dbReference type="Proteomes" id="UP000003936">
    <property type="component" value="Chromosome"/>
</dbReference>
<gene>
    <name evidence="16" type="ORF">A359_06830</name>
</gene>
<evidence type="ECO:0000256" key="1">
    <source>
        <dbReference type="ARBA" id="ARBA00004383"/>
    </source>
</evidence>
<evidence type="ECO:0000256" key="7">
    <source>
        <dbReference type="ARBA" id="ARBA00022692"/>
    </source>
</evidence>
<accession>J3YS93</accession>
<dbReference type="GO" id="GO:0015891">
    <property type="term" value="P:siderophore transport"/>
    <property type="evidence" value="ECO:0007669"/>
    <property type="project" value="InterPro"/>
</dbReference>
<evidence type="ECO:0000256" key="6">
    <source>
        <dbReference type="ARBA" id="ARBA00022519"/>
    </source>
</evidence>
<evidence type="ECO:0000256" key="10">
    <source>
        <dbReference type="ARBA" id="ARBA00022989"/>
    </source>
</evidence>
<keyword evidence="11 13" id="KW-0472">Membrane</keyword>
<evidence type="ECO:0000313" key="16">
    <source>
        <dbReference type="EMBL" id="AFP85068.1"/>
    </source>
</evidence>
<dbReference type="STRING" id="1199245.A359_06830"/>
<feature type="transmembrane region" description="Helical" evidence="13">
    <location>
        <begin position="7"/>
        <end position="28"/>
    </location>
</feature>
<dbReference type="GO" id="GO:0015031">
    <property type="term" value="P:protein transport"/>
    <property type="evidence" value="ECO:0007669"/>
    <property type="project" value="UniProtKB-UniRule"/>
</dbReference>
<comment type="similarity">
    <text evidence="2 13">Belongs to the TonB family.</text>
</comment>
<dbReference type="GO" id="GO:0055085">
    <property type="term" value="P:transmembrane transport"/>
    <property type="evidence" value="ECO:0007669"/>
    <property type="project" value="InterPro"/>
</dbReference>
<keyword evidence="6 13" id="KW-0997">Cell inner membrane</keyword>
<dbReference type="Gene3D" id="3.30.2420.10">
    <property type="entry name" value="TonB"/>
    <property type="match status" value="1"/>
</dbReference>
<dbReference type="AlphaFoldDB" id="J3YS93"/>
<name>J3YS93_9ENTR</name>
<dbReference type="InterPro" id="IPR037682">
    <property type="entry name" value="TonB_C"/>
</dbReference>
<keyword evidence="17" id="KW-1185">Reference proteome</keyword>
<dbReference type="GO" id="GO:0030288">
    <property type="term" value="C:outer membrane-bounded periplasmic space"/>
    <property type="evidence" value="ECO:0007669"/>
    <property type="project" value="InterPro"/>
</dbReference>
<keyword evidence="4 13" id="KW-0813">Transport</keyword>